<reference evidence="1 2" key="1">
    <citation type="submission" date="2024-02" db="EMBL/GenBank/DDBJ databases">
        <authorList>
            <person name="Vignale AGUSTIN F."/>
            <person name="Sosa J E."/>
            <person name="Modenutti C."/>
        </authorList>
    </citation>
    <scope>NUCLEOTIDE SEQUENCE [LARGE SCALE GENOMIC DNA]</scope>
</reference>
<comment type="caution">
    <text evidence="1">The sequence shown here is derived from an EMBL/GenBank/DDBJ whole genome shotgun (WGS) entry which is preliminary data.</text>
</comment>
<organism evidence="1 2">
    <name type="scientific">Ilex paraguariensis</name>
    <name type="common">yerba mate</name>
    <dbReference type="NCBI Taxonomy" id="185542"/>
    <lineage>
        <taxon>Eukaryota</taxon>
        <taxon>Viridiplantae</taxon>
        <taxon>Streptophyta</taxon>
        <taxon>Embryophyta</taxon>
        <taxon>Tracheophyta</taxon>
        <taxon>Spermatophyta</taxon>
        <taxon>Magnoliopsida</taxon>
        <taxon>eudicotyledons</taxon>
        <taxon>Gunneridae</taxon>
        <taxon>Pentapetalae</taxon>
        <taxon>asterids</taxon>
        <taxon>campanulids</taxon>
        <taxon>Aquifoliales</taxon>
        <taxon>Aquifoliaceae</taxon>
        <taxon>Ilex</taxon>
    </lineage>
</organism>
<protein>
    <submittedName>
        <fullName evidence="1">Uncharacterized protein</fullName>
    </submittedName>
</protein>
<keyword evidence="2" id="KW-1185">Reference proteome</keyword>
<proteinExistence type="predicted"/>
<accession>A0ABC8SHY7</accession>
<dbReference type="Proteomes" id="UP001642360">
    <property type="component" value="Unassembled WGS sequence"/>
</dbReference>
<gene>
    <name evidence="1" type="ORF">ILEXP_LOCUS23028</name>
</gene>
<evidence type="ECO:0000313" key="2">
    <source>
        <dbReference type="Proteomes" id="UP001642360"/>
    </source>
</evidence>
<dbReference type="AlphaFoldDB" id="A0ABC8SHY7"/>
<name>A0ABC8SHY7_9AQUA</name>
<evidence type="ECO:0000313" key="1">
    <source>
        <dbReference type="EMBL" id="CAK9154678.1"/>
    </source>
</evidence>
<dbReference type="EMBL" id="CAUOFW020002569">
    <property type="protein sequence ID" value="CAK9154678.1"/>
    <property type="molecule type" value="Genomic_DNA"/>
</dbReference>
<sequence length="129" mass="14894">MNEYFQALFQTAGTRKMEAVLEVISPMITKEMNRNLLQPVTQEEAYKAPMQDIQESNHLMDILRRFSMASGQLINLKKSGIIFSGNTQEDKRTEICQNLQMSPLPLNWDSQLFVADQMHKHSTTLWSES</sequence>